<dbReference type="PANTHER" id="PTHR16128:SF5">
    <property type="entry name" value="FAD_NAD(P)-BINDING OXIDOREDUCTASE FAMILY PROTEIN"/>
    <property type="match status" value="1"/>
</dbReference>
<name>A0A6G8PY61_9ACTN</name>
<accession>A0A6G8PY61</accession>
<proteinExistence type="predicted"/>
<dbReference type="Proteomes" id="UP000502706">
    <property type="component" value="Chromosome"/>
</dbReference>
<dbReference type="KEGG" id="rmar:GBA65_12305"/>
<dbReference type="RefSeq" id="WP_166396832.1">
    <property type="nucleotide sequence ID" value="NZ_CP045121.1"/>
</dbReference>
<dbReference type="SUPFAM" id="SSF51905">
    <property type="entry name" value="FAD/NAD(P)-binding domain"/>
    <property type="match status" value="1"/>
</dbReference>
<protein>
    <submittedName>
        <fullName evidence="2">NAD(P)-binding protein</fullName>
    </submittedName>
</protein>
<dbReference type="InterPro" id="IPR036188">
    <property type="entry name" value="FAD/NAD-bd_sf"/>
</dbReference>
<dbReference type="InterPro" id="IPR002937">
    <property type="entry name" value="Amino_oxidase"/>
</dbReference>
<keyword evidence="3" id="KW-1185">Reference proteome</keyword>
<dbReference type="Pfam" id="PF01593">
    <property type="entry name" value="Amino_oxidase"/>
    <property type="match status" value="1"/>
</dbReference>
<reference evidence="2 3" key="1">
    <citation type="submission" date="2019-10" db="EMBL/GenBank/DDBJ databases">
        <title>Rubrobacter sp nov SCSIO 52915 isolated from a deep-sea sediment in the South China Sea.</title>
        <authorList>
            <person name="Chen R.W."/>
        </authorList>
    </citation>
    <scope>NUCLEOTIDE SEQUENCE [LARGE SCALE GENOMIC DNA]</scope>
    <source>
        <strain evidence="2 3">SCSIO 52915</strain>
    </source>
</reference>
<dbReference type="Gene3D" id="3.50.50.60">
    <property type="entry name" value="FAD/NAD(P)-binding domain"/>
    <property type="match status" value="1"/>
</dbReference>
<dbReference type="PANTHER" id="PTHR16128">
    <property type="entry name" value="FAD/NAD(P)-BINDING OXIDOREDUCTASE FAMILY PROTEIN"/>
    <property type="match status" value="1"/>
</dbReference>
<dbReference type="Gene3D" id="3.90.660.10">
    <property type="match status" value="1"/>
</dbReference>
<gene>
    <name evidence="2" type="ORF">GBA65_12305</name>
</gene>
<dbReference type="EMBL" id="CP045121">
    <property type="protein sequence ID" value="QIN79172.1"/>
    <property type="molecule type" value="Genomic_DNA"/>
</dbReference>
<feature type="domain" description="Amine oxidase" evidence="1">
    <location>
        <begin position="98"/>
        <end position="326"/>
    </location>
</feature>
<sequence length="329" mass="34617">MSAERTNTCLVIGAGMSGLLAANKLQEAGWAVTILDKGRGVGGRMATRRFDGASFDHGAQFFTARSDEFKGMVADWQEAGAAREWSRGFADAEGNPNEDGHPRYRGAEGMTSVPKHLARGLDVRTGEKVVRVDEDGGTWRLETESGTQATAGALIVTAPVPQALEIVGSGEYELPGPALEQLEGVSYDPCLALMALLDGPSGVPEPGGVQIKGEPLDWIGDNGLKGISRAPAVTIHAGPQWSREHYEDDEAEITAALLGFAGEFVGSNVVSTQLARWRYSWVSEPHPEPFLLAQSDPALVFCGDSFAQPKVEGASLSGLAAAGALLGEG</sequence>
<dbReference type="GO" id="GO:0016491">
    <property type="term" value="F:oxidoreductase activity"/>
    <property type="evidence" value="ECO:0007669"/>
    <property type="project" value="InterPro"/>
</dbReference>
<dbReference type="Pfam" id="PF13450">
    <property type="entry name" value="NAD_binding_8"/>
    <property type="match status" value="1"/>
</dbReference>
<evidence type="ECO:0000313" key="3">
    <source>
        <dbReference type="Proteomes" id="UP000502706"/>
    </source>
</evidence>
<dbReference type="AlphaFoldDB" id="A0A6G8PY61"/>
<evidence type="ECO:0000259" key="1">
    <source>
        <dbReference type="Pfam" id="PF01593"/>
    </source>
</evidence>
<evidence type="ECO:0000313" key="2">
    <source>
        <dbReference type="EMBL" id="QIN79172.1"/>
    </source>
</evidence>
<organism evidence="2 3">
    <name type="scientific">Rubrobacter marinus</name>
    <dbReference type="NCBI Taxonomy" id="2653852"/>
    <lineage>
        <taxon>Bacteria</taxon>
        <taxon>Bacillati</taxon>
        <taxon>Actinomycetota</taxon>
        <taxon>Rubrobacteria</taxon>
        <taxon>Rubrobacterales</taxon>
        <taxon>Rubrobacteraceae</taxon>
        <taxon>Rubrobacter</taxon>
    </lineage>
</organism>